<gene>
    <name evidence="2" type="ORF">BKA15_001889</name>
</gene>
<keyword evidence="2" id="KW-0808">Transferase</keyword>
<dbReference type="EMBL" id="JACCBU010000001">
    <property type="protein sequence ID" value="NYE70560.1"/>
    <property type="molecule type" value="Genomic_DNA"/>
</dbReference>
<dbReference type="Proteomes" id="UP000569914">
    <property type="component" value="Unassembled WGS sequence"/>
</dbReference>
<dbReference type="Pfam" id="PF09037">
    <property type="entry name" value="Sulphotransf"/>
    <property type="match status" value="1"/>
</dbReference>
<sequence length="274" mass="30192">MSGTSFTERVLQLGLTPAEASRLLESSPSRLRGTGGDPAAIFAPVRHKVGMLFTSRSGTTFFVDVLNRSGAFGEIREHLNPYRQKTGAKKWKSASMADFVAETVRTYASPEGVFGFKGTVEALLPLAQVGELPDNAVQWSWITVHRRDIVAQAVSLFRAKATGVWHTVGKLAGKPPMPPYDYAGIEKQVDLIQRKQGQIERFIAQQDLTPLRLVYEDFKDDPTDALKAVFDHVGLIPPANLSALAAQGEFVVMADDQSRRYADRFRQESTARLG</sequence>
<accession>A0A7Y9LBE5</accession>
<dbReference type="InterPro" id="IPR024628">
    <property type="entry name" value="Sulfotransferase_Stf0_dom"/>
</dbReference>
<dbReference type="RefSeq" id="WP_179750128.1">
    <property type="nucleotide sequence ID" value="NZ_JACCBU010000001.1"/>
</dbReference>
<evidence type="ECO:0000259" key="1">
    <source>
        <dbReference type="Pfam" id="PF09037"/>
    </source>
</evidence>
<comment type="caution">
    <text evidence="2">The sequence shown here is derived from an EMBL/GenBank/DDBJ whole genome shotgun (WGS) entry which is preliminary data.</text>
</comment>
<dbReference type="GO" id="GO:0016740">
    <property type="term" value="F:transferase activity"/>
    <property type="evidence" value="ECO:0007669"/>
    <property type="project" value="UniProtKB-KW"/>
</dbReference>
<organism evidence="2 3">
    <name type="scientific">Microlunatus parietis</name>
    <dbReference type="NCBI Taxonomy" id="682979"/>
    <lineage>
        <taxon>Bacteria</taxon>
        <taxon>Bacillati</taxon>
        <taxon>Actinomycetota</taxon>
        <taxon>Actinomycetes</taxon>
        <taxon>Propionibacteriales</taxon>
        <taxon>Propionibacteriaceae</taxon>
        <taxon>Microlunatus</taxon>
    </lineage>
</organism>
<dbReference type="AlphaFoldDB" id="A0A7Y9LBE5"/>
<protein>
    <submittedName>
        <fullName evidence="2">LPS sulfotransferase NodH</fullName>
    </submittedName>
</protein>
<name>A0A7Y9LBE5_9ACTN</name>
<reference evidence="2 3" key="1">
    <citation type="submission" date="2020-07" db="EMBL/GenBank/DDBJ databases">
        <title>Sequencing the genomes of 1000 actinobacteria strains.</title>
        <authorList>
            <person name="Klenk H.-P."/>
        </authorList>
    </citation>
    <scope>NUCLEOTIDE SEQUENCE [LARGE SCALE GENOMIC DNA]</scope>
    <source>
        <strain evidence="2 3">DSM 22083</strain>
    </source>
</reference>
<dbReference type="Gene3D" id="3.40.50.300">
    <property type="entry name" value="P-loop containing nucleotide triphosphate hydrolases"/>
    <property type="match status" value="1"/>
</dbReference>
<evidence type="ECO:0000313" key="3">
    <source>
        <dbReference type="Proteomes" id="UP000569914"/>
    </source>
</evidence>
<proteinExistence type="predicted"/>
<evidence type="ECO:0000313" key="2">
    <source>
        <dbReference type="EMBL" id="NYE70560.1"/>
    </source>
</evidence>
<dbReference type="InterPro" id="IPR027417">
    <property type="entry name" value="P-loop_NTPase"/>
</dbReference>
<keyword evidence="3" id="KW-1185">Reference proteome</keyword>
<feature type="domain" description="Sulphotransferase Stf0" evidence="1">
    <location>
        <begin position="53"/>
        <end position="268"/>
    </location>
</feature>
<dbReference type="SUPFAM" id="SSF52540">
    <property type="entry name" value="P-loop containing nucleoside triphosphate hydrolases"/>
    <property type="match status" value="1"/>
</dbReference>